<proteinExistence type="predicted"/>
<reference evidence="1" key="1">
    <citation type="submission" date="2020-05" db="EMBL/GenBank/DDBJ databases">
        <title>Large-scale comparative analyses of tick genomes elucidate their genetic diversity and vector capacities.</title>
        <authorList>
            <person name="Jia N."/>
            <person name="Wang J."/>
            <person name="Shi W."/>
            <person name="Du L."/>
            <person name="Sun Y."/>
            <person name="Zhan W."/>
            <person name="Jiang J."/>
            <person name="Wang Q."/>
            <person name="Zhang B."/>
            <person name="Ji P."/>
            <person name="Sakyi L.B."/>
            <person name="Cui X."/>
            <person name="Yuan T."/>
            <person name="Jiang B."/>
            <person name="Yang W."/>
            <person name="Lam T.T.-Y."/>
            <person name="Chang Q."/>
            <person name="Ding S."/>
            <person name="Wang X."/>
            <person name="Zhu J."/>
            <person name="Ruan X."/>
            <person name="Zhao L."/>
            <person name="Wei J."/>
            <person name="Que T."/>
            <person name="Du C."/>
            <person name="Cheng J."/>
            <person name="Dai P."/>
            <person name="Han X."/>
            <person name="Huang E."/>
            <person name="Gao Y."/>
            <person name="Liu J."/>
            <person name="Shao H."/>
            <person name="Ye R."/>
            <person name="Li L."/>
            <person name="Wei W."/>
            <person name="Wang X."/>
            <person name="Wang C."/>
            <person name="Yang T."/>
            <person name="Huo Q."/>
            <person name="Li W."/>
            <person name="Guo W."/>
            <person name="Chen H."/>
            <person name="Zhou L."/>
            <person name="Ni X."/>
            <person name="Tian J."/>
            <person name="Zhou Y."/>
            <person name="Sheng Y."/>
            <person name="Liu T."/>
            <person name="Pan Y."/>
            <person name="Xia L."/>
            <person name="Li J."/>
            <person name="Zhao F."/>
            <person name="Cao W."/>
        </authorList>
    </citation>
    <scope>NUCLEOTIDE SEQUENCE</scope>
    <source>
        <strain evidence="1">Hyas-2018</strain>
    </source>
</reference>
<evidence type="ECO:0000313" key="1">
    <source>
        <dbReference type="EMBL" id="KAH6930182.1"/>
    </source>
</evidence>
<name>A0ACB7S4T7_HYAAI</name>
<accession>A0ACB7S4T7</accession>
<sequence>MVLAARLLGFKHLPCFAHTLNLTVQDGLKGNEELAAVLLKWKNIVRYVRSSCIATAKLREEQERFAPVASTHTS</sequence>
<keyword evidence="2" id="KW-1185">Reference proteome</keyword>
<comment type="caution">
    <text evidence="1">The sequence shown here is derived from an EMBL/GenBank/DDBJ whole genome shotgun (WGS) entry which is preliminary data.</text>
</comment>
<evidence type="ECO:0000313" key="2">
    <source>
        <dbReference type="Proteomes" id="UP000821845"/>
    </source>
</evidence>
<gene>
    <name evidence="1" type="ORF">HPB50_011666</name>
</gene>
<organism evidence="1 2">
    <name type="scientific">Hyalomma asiaticum</name>
    <name type="common">Tick</name>
    <dbReference type="NCBI Taxonomy" id="266040"/>
    <lineage>
        <taxon>Eukaryota</taxon>
        <taxon>Metazoa</taxon>
        <taxon>Ecdysozoa</taxon>
        <taxon>Arthropoda</taxon>
        <taxon>Chelicerata</taxon>
        <taxon>Arachnida</taxon>
        <taxon>Acari</taxon>
        <taxon>Parasitiformes</taxon>
        <taxon>Ixodida</taxon>
        <taxon>Ixodoidea</taxon>
        <taxon>Ixodidae</taxon>
        <taxon>Hyalomminae</taxon>
        <taxon>Hyalomma</taxon>
    </lineage>
</organism>
<dbReference type="EMBL" id="CM023485">
    <property type="protein sequence ID" value="KAH6930182.1"/>
    <property type="molecule type" value="Genomic_DNA"/>
</dbReference>
<protein>
    <submittedName>
        <fullName evidence="1">Uncharacterized protein</fullName>
    </submittedName>
</protein>
<dbReference type="Proteomes" id="UP000821845">
    <property type="component" value="Chromosome 5"/>
</dbReference>